<dbReference type="OrthoDB" id="207378at2759"/>
<feature type="domain" description="Nose resistant-to-fluoxetine protein N-terminal" evidence="2">
    <location>
        <begin position="240"/>
        <end position="386"/>
    </location>
</feature>
<dbReference type="Pfam" id="PF20146">
    <property type="entry name" value="NRF"/>
    <property type="match status" value="1"/>
</dbReference>
<comment type="caution">
    <text evidence="3">The sequence shown here is derived from an EMBL/GenBank/DDBJ whole genome shotgun (WGS) entry which is preliminary data.</text>
</comment>
<dbReference type="InterPro" id="IPR052728">
    <property type="entry name" value="O2_lipid_transport_reg"/>
</dbReference>
<reference evidence="3" key="1">
    <citation type="submission" date="2020-06" db="EMBL/GenBank/DDBJ databases">
        <title>Draft genome of Bugula neritina, a colonial animal packing powerful symbionts and potential medicines.</title>
        <authorList>
            <person name="Rayko M."/>
        </authorList>
    </citation>
    <scope>NUCLEOTIDE SEQUENCE [LARGE SCALE GENOMIC DNA]</scope>
    <source>
        <strain evidence="3">Kwan_BN1</strain>
    </source>
</reference>
<proteinExistence type="predicted"/>
<evidence type="ECO:0000259" key="2">
    <source>
        <dbReference type="SMART" id="SM00703"/>
    </source>
</evidence>
<feature type="transmembrane region" description="Helical" evidence="1">
    <location>
        <begin position="522"/>
        <end position="543"/>
    </location>
</feature>
<name>A0A7J7JC11_BUGNE</name>
<sequence length="765" mass="85159">MLSNNNLNFSSLSDFEQFGVVMTAVDYQFIGEALPISTNISEMLTKMAGGCDITGRMLEDINKQLKLSLLVTNYDYAATGNVLMLEGLCMTEAQMPQHPKKLLDDLISAIATRSSVVEAMEAIKMEMMSYASRNALMPFYKVIDLHIQNFTDLLKNVPMGSSILSNNVVQSMIRTLSSFLSDTYKAVRYNTGDEWMRMTAAEKTLIVLLSADMPKLMDSMQKSFDNSTAYYRDILQPVYTPQCGWDLDNVTYTLTNVFNGKEEDRWVIGFVDSWGKIPSAIFGGRFIWPGDMKQCQDVKGNRVLVVNDSTTVLEKDGIKGAWGMAYFSLPASLGLQGNPATAAWGSGAMLQYGYCLPESCTYDDSMKFLGRASLIGLDVKALKPRSIYPVFSGEYKTDSKFIGISIMFGAFIVTILVCTLIDGLVLKKKRNCAEKDNEKNDSKYAMTSLPAYTEKEEPAADNAVVYNGADRAYTNGGFEHNEKLPIDGIGIQLIKAFSLYENLPKLLDSTPKPNQLQALDGIRFLSMTWVIYGHAIVFPVGYLQNMAVIRKLGANGDWIFHAIAAGLFAVDSFFLLRLIPLYGGIILLTIAYHRYLGSGPFSSWHSKEVPQEFCQTNWWANLLFINNLYQPEKMNVVKALCWLVSLGTICICVFMPYDATKEGGIATSSWDKVQRAAYETLCKSAWAIALGWVIYACNTGCGGFIASGLNWPGWAPLSKLTYAAYLIHPLIMDSVYKNRYNLIYFDSMSIVSTHTYSMSIVSTHT</sequence>
<evidence type="ECO:0000313" key="3">
    <source>
        <dbReference type="EMBL" id="KAF6023547.1"/>
    </source>
</evidence>
<dbReference type="Proteomes" id="UP000593567">
    <property type="component" value="Unassembled WGS sequence"/>
</dbReference>
<accession>A0A7J7JC11</accession>
<evidence type="ECO:0000313" key="4">
    <source>
        <dbReference type="Proteomes" id="UP000593567"/>
    </source>
</evidence>
<evidence type="ECO:0000256" key="1">
    <source>
        <dbReference type="SAM" id="Phobius"/>
    </source>
</evidence>
<dbReference type="EMBL" id="VXIV02002699">
    <property type="protein sequence ID" value="KAF6023547.1"/>
    <property type="molecule type" value="Genomic_DNA"/>
</dbReference>
<protein>
    <recommendedName>
        <fullName evidence="2">Nose resistant-to-fluoxetine protein N-terminal domain-containing protein</fullName>
    </recommendedName>
</protein>
<dbReference type="AlphaFoldDB" id="A0A7J7JC11"/>
<keyword evidence="1" id="KW-0472">Membrane</keyword>
<dbReference type="SMART" id="SM00703">
    <property type="entry name" value="NRF"/>
    <property type="match status" value="1"/>
</dbReference>
<feature type="transmembrane region" description="Helical" evidence="1">
    <location>
        <begin position="558"/>
        <end position="579"/>
    </location>
</feature>
<organism evidence="3 4">
    <name type="scientific">Bugula neritina</name>
    <name type="common">Brown bryozoan</name>
    <name type="synonym">Sertularia neritina</name>
    <dbReference type="NCBI Taxonomy" id="10212"/>
    <lineage>
        <taxon>Eukaryota</taxon>
        <taxon>Metazoa</taxon>
        <taxon>Spiralia</taxon>
        <taxon>Lophotrochozoa</taxon>
        <taxon>Bryozoa</taxon>
        <taxon>Gymnolaemata</taxon>
        <taxon>Cheilostomatida</taxon>
        <taxon>Flustrina</taxon>
        <taxon>Buguloidea</taxon>
        <taxon>Bugulidae</taxon>
        <taxon>Bugula</taxon>
    </lineage>
</organism>
<feature type="transmembrane region" description="Helical" evidence="1">
    <location>
        <begin position="401"/>
        <end position="425"/>
    </location>
</feature>
<dbReference type="InterPro" id="IPR006621">
    <property type="entry name" value="Nose-resist-to-fluoxetine_N"/>
</dbReference>
<keyword evidence="1" id="KW-1133">Transmembrane helix</keyword>
<dbReference type="PANTHER" id="PTHR11161">
    <property type="entry name" value="O-ACYLTRANSFERASE"/>
    <property type="match status" value="1"/>
</dbReference>
<keyword evidence="1" id="KW-0812">Transmembrane</keyword>
<keyword evidence="4" id="KW-1185">Reference proteome</keyword>
<gene>
    <name evidence="3" type="ORF">EB796_018144</name>
</gene>
<feature type="transmembrane region" description="Helical" evidence="1">
    <location>
        <begin position="639"/>
        <end position="657"/>
    </location>
</feature>
<dbReference type="PANTHER" id="PTHR11161:SF12">
    <property type="entry name" value="ACYLTRANSFERASE 3 DOMAIN-CONTAINING PROTEIN-RELATED"/>
    <property type="match status" value="1"/>
</dbReference>